<sequence length="75" mass="8818">MKLKDLRCVLSSQMVDINLDFLDTRTFVQEDYSEDNEYLGQDESMWDLYGEREVEQIYAEDSERINIDLGGEGNE</sequence>
<dbReference type="RefSeq" id="WP_053342106.1">
    <property type="nucleotide sequence ID" value="NZ_LFPG01000025.1"/>
</dbReference>
<comment type="caution">
    <text evidence="1">The sequence shown here is derived from an EMBL/GenBank/DDBJ whole genome shotgun (WGS) entry which is preliminary data.</text>
</comment>
<reference evidence="1 2" key="1">
    <citation type="submission" date="2019-04" db="EMBL/GenBank/DDBJ databases">
        <title>Genome sequencing of Clostridium botulinum Groups I-IV and Clostridium butyricum.</title>
        <authorList>
            <person name="Brunt J."/>
            <person name="Van Vliet A.H.M."/>
            <person name="Stringer S.C."/>
            <person name="Carter A.T."/>
            <person name="Peck M.W."/>
        </authorList>
    </citation>
    <scope>NUCLEOTIDE SEQUENCE [LARGE SCALE GENOMIC DNA]</scope>
    <source>
        <strain evidence="1 2">CB-K-33E</strain>
    </source>
</reference>
<dbReference type="AlphaFoldDB" id="A0A846JQE6"/>
<accession>A0A846JQE6</accession>
<dbReference type="EMBL" id="SWVK01000009">
    <property type="protein sequence ID" value="NFN35069.1"/>
    <property type="molecule type" value="Genomic_DNA"/>
</dbReference>
<organism evidence="1 2">
    <name type="scientific">Clostridium botulinum</name>
    <dbReference type="NCBI Taxonomy" id="1491"/>
    <lineage>
        <taxon>Bacteria</taxon>
        <taxon>Bacillati</taxon>
        <taxon>Bacillota</taxon>
        <taxon>Clostridia</taxon>
        <taxon>Eubacteriales</taxon>
        <taxon>Clostridiaceae</taxon>
        <taxon>Clostridium</taxon>
    </lineage>
</organism>
<evidence type="ECO:0000313" key="1">
    <source>
        <dbReference type="EMBL" id="NFN35069.1"/>
    </source>
</evidence>
<gene>
    <name evidence="1" type="ORF">FDB51_07985</name>
</gene>
<dbReference type="Proteomes" id="UP000473681">
    <property type="component" value="Unassembled WGS sequence"/>
</dbReference>
<protein>
    <submittedName>
        <fullName evidence="1">Uncharacterized protein</fullName>
    </submittedName>
</protein>
<proteinExistence type="predicted"/>
<name>A0A846JQE6_CLOBO</name>
<evidence type="ECO:0000313" key="2">
    <source>
        <dbReference type="Proteomes" id="UP000473681"/>
    </source>
</evidence>